<dbReference type="PANTHER" id="PTHR28139:SF1">
    <property type="entry name" value="UPF0768 PROTEIN YBL029C-A"/>
    <property type="match status" value="1"/>
</dbReference>
<proteinExistence type="predicted"/>
<dbReference type="AlphaFoldDB" id="A0A2A9EIN5"/>
<dbReference type="Proteomes" id="UP000222106">
    <property type="component" value="Unassembled WGS sequence"/>
</dbReference>
<name>A0A2A9EIN5_9MICO</name>
<accession>A0A2A9EIN5</accession>
<feature type="domain" description="Zinc-ribbon 15" evidence="2">
    <location>
        <begin position="19"/>
        <end position="61"/>
    </location>
</feature>
<organism evidence="3 4">
    <name type="scientific">Georgenia soli</name>
    <dbReference type="NCBI Taxonomy" id="638953"/>
    <lineage>
        <taxon>Bacteria</taxon>
        <taxon>Bacillati</taxon>
        <taxon>Actinomycetota</taxon>
        <taxon>Actinomycetes</taxon>
        <taxon>Micrococcales</taxon>
        <taxon>Bogoriellaceae</taxon>
        <taxon>Georgenia</taxon>
    </lineage>
</organism>
<evidence type="ECO:0000256" key="1">
    <source>
        <dbReference type="SAM" id="MobiDB-lite"/>
    </source>
</evidence>
<dbReference type="PANTHER" id="PTHR28139">
    <property type="entry name" value="UPF0768 PROTEIN YBL029C-A"/>
    <property type="match status" value="1"/>
</dbReference>
<reference evidence="3 4" key="1">
    <citation type="submission" date="2017-10" db="EMBL/GenBank/DDBJ databases">
        <title>Sequencing the genomes of 1000 actinobacteria strains.</title>
        <authorList>
            <person name="Klenk H.-P."/>
        </authorList>
    </citation>
    <scope>NUCLEOTIDE SEQUENCE [LARGE SCALE GENOMIC DNA]</scope>
    <source>
        <strain evidence="3 4">DSM 21838</strain>
    </source>
</reference>
<feature type="region of interest" description="Disordered" evidence="1">
    <location>
        <begin position="76"/>
        <end position="95"/>
    </location>
</feature>
<dbReference type="Pfam" id="PF17032">
    <property type="entry name" value="Zn_ribbon_15"/>
    <property type="match status" value="1"/>
</dbReference>
<comment type="caution">
    <text evidence="3">The sequence shown here is derived from an EMBL/GenBank/DDBJ whole genome shotgun (WGS) entry which is preliminary data.</text>
</comment>
<dbReference type="RefSeq" id="WP_098482454.1">
    <property type="nucleotide sequence ID" value="NZ_PDJI01000004.1"/>
</dbReference>
<protein>
    <submittedName>
        <fullName evidence="3">Zinc ribbon family protein</fullName>
    </submittedName>
</protein>
<keyword evidence="4" id="KW-1185">Reference proteome</keyword>
<sequence>MIILGLRGSTSLLATMTLVCPQCHNPAAHRLLRTVNRFTLFFVPLFPVSRKYVIDCTFCGLRRTPTRAQAEKLQRLAETGEPLAPPLRQPGDPAA</sequence>
<dbReference type="InterPro" id="IPR031493">
    <property type="entry name" value="Zinc_ribbon_15"/>
</dbReference>
<evidence type="ECO:0000313" key="4">
    <source>
        <dbReference type="Proteomes" id="UP000222106"/>
    </source>
</evidence>
<dbReference type="OrthoDB" id="4377018at2"/>
<dbReference type="EMBL" id="PDJI01000004">
    <property type="protein sequence ID" value="PFG38122.1"/>
    <property type="molecule type" value="Genomic_DNA"/>
</dbReference>
<evidence type="ECO:0000313" key="3">
    <source>
        <dbReference type="EMBL" id="PFG38122.1"/>
    </source>
</evidence>
<evidence type="ECO:0000259" key="2">
    <source>
        <dbReference type="Pfam" id="PF17032"/>
    </source>
</evidence>
<gene>
    <name evidence="3" type="ORF">ATJ97_0593</name>
</gene>